<proteinExistence type="predicted"/>
<gene>
    <name evidence="1" type="ordered locus">TUZN_0120</name>
</gene>
<sequence length="67" mass="7241">MAALERILKLLLHYTSLLDGIDAGDLGDVYKYLSAVYLLQVQAQALIDIAVRAAAALEALNAAWPRS</sequence>
<dbReference type="STRING" id="999630.TUZN_0120"/>
<dbReference type="Proteomes" id="UP000008138">
    <property type="component" value="Chromosome"/>
</dbReference>
<dbReference type="KEGG" id="tuz:TUZN_0120"/>
<reference key="2">
    <citation type="submission" date="2011-03" db="EMBL/GenBank/DDBJ databases">
        <title>Complete genome sequence of the thermoacidophilic crenarchaeon Thermoproteus uzoniensis 768-20.</title>
        <authorList>
            <person name="Mardanov A.V."/>
            <person name="Gumerov V.M."/>
            <person name="Beletsky A.V."/>
            <person name="Prokofeva M.I."/>
            <person name="Bonch-Osmolovskaya E.A."/>
            <person name="Ravin N.V."/>
            <person name="Skryabin K.G."/>
        </authorList>
    </citation>
    <scope>NUCLEOTIDE SEQUENCE</scope>
    <source>
        <strain>768-20</strain>
    </source>
</reference>
<evidence type="ECO:0000313" key="1">
    <source>
        <dbReference type="EMBL" id="AEA11622.1"/>
    </source>
</evidence>
<protein>
    <submittedName>
        <fullName evidence="1">Uncharacterized protein</fullName>
    </submittedName>
</protein>
<organism evidence="1 2">
    <name type="scientific">Thermoproteus uzoniensis (strain 768-20)</name>
    <dbReference type="NCBI Taxonomy" id="999630"/>
    <lineage>
        <taxon>Archaea</taxon>
        <taxon>Thermoproteota</taxon>
        <taxon>Thermoprotei</taxon>
        <taxon>Thermoproteales</taxon>
        <taxon>Thermoproteaceae</taxon>
        <taxon>Thermoproteus</taxon>
    </lineage>
</organism>
<evidence type="ECO:0000313" key="2">
    <source>
        <dbReference type="Proteomes" id="UP000008138"/>
    </source>
</evidence>
<name>F2L1F2_THEU7</name>
<accession>F2L1F2</accession>
<dbReference type="HOGENOM" id="CLU_2802480_0_0_2"/>
<dbReference type="EMBL" id="CP002590">
    <property type="protein sequence ID" value="AEA11622.1"/>
    <property type="molecule type" value="Genomic_DNA"/>
</dbReference>
<dbReference type="GeneID" id="10359671"/>
<dbReference type="AlphaFoldDB" id="F2L1F2"/>
<keyword evidence="2" id="KW-1185">Reference proteome</keyword>
<reference evidence="1 2" key="1">
    <citation type="journal article" date="2011" name="J. Bacteriol.">
        <title>Complete genome sequence of the thermoacidophilic crenarchaeon Thermoproteus uzoniensis 768-20.</title>
        <authorList>
            <person name="Mardanov A.V."/>
            <person name="Gumerov V.M."/>
            <person name="Beletsky A.V."/>
            <person name="Prokofeva M.I."/>
            <person name="Bonch-Osmolovskaya E.A."/>
            <person name="Ravin N.V."/>
            <person name="Skryabin K.G."/>
        </authorList>
    </citation>
    <scope>NUCLEOTIDE SEQUENCE [LARGE SCALE GENOMIC DNA]</scope>
    <source>
        <strain evidence="1 2">768-20</strain>
    </source>
</reference>
<dbReference type="RefSeq" id="WP_013678958.1">
    <property type="nucleotide sequence ID" value="NC_015315.1"/>
</dbReference>